<dbReference type="InterPro" id="IPR003598">
    <property type="entry name" value="Ig_sub2"/>
</dbReference>
<feature type="compositionally biased region" description="Polar residues" evidence="1">
    <location>
        <begin position="618"/>
        <end position="631"/>
    </location>
</feature>
<reference evidence="4" key="1">
    <citation type="submission" date="2025-08" db="UniProtKB">
        <authorList>
            <consortium name="RefSeq"/>
        </authorList>
    </citation>
    <scope>IDENTIFICATION</scope>
</reference>
<dbReference type="SMART" id="SM00409">
    <property type="entry name" value="IG"/>
    <property type="match status" value="4"/>
</dbReference>
<dbReference type="Gene3D" id="2.60.40.10">
    <property type="entry name" value="Immunoglobulins"/>
    <property type="match status" value="5"/>
</dbReference>
<dbReference type="PANTHER" id="PTHR46013">
    <property type="entry name" value="VASCULAR CELL ADHESION MOLECULE 1"/>
    <property type="match status" value="1"/>
</dbReference>
<feature type="domain" description="Ig-like" evidence="2">
    <location>
        <begin position="391"/>
        <end position="481"/>
    </location>
</feature>
<feature type="domain" description="Ig-like" evidence="2">
    <location>
        <begin position="301"/>
        <end position="388"/>
    </location>
</feature>
<keyword evidence="3" id="KW-1185">Reference proteome</keyword>
<evidence type="ECO:0000313" key="4">
    <source>
        <dbReference type="RefSeq" id="XP_045573421.1"/>
    </source>
</evidence>
<name>A0ABM3EQV0_SALSA</name>
<dbReference type="Pfam" id="PF13895">
    <property type="entry name" value="Ig_2"/>
    <property type="match status" value="3"/>
</dbReference>
<organism evidence="3 4">
    <name type="scientific">Salmo salar</name>
    <name type="common">Atlantic salmon</name>
    <dbReference type="NCBI Taxonomy" id="8030"/>
    <lineage>
        <taxon>Eukaryota</taxon>
        <taxon>Metazoa</taxon>
        <taxon>Chordata</taxon>
        <taxon>Craniata</taxon>
        <taxon>Vertebrata</taxon>
        <taxon>Euteleostomi</taxon>
        <taxon>Actinopterygii</taxon>
        <taxon>Neopterygii</taxon>
        <taxon>Teleostei</taxon>
        <taxon>Protacanthopterygii</taxon>
        <taxon>Salmoniformes</taxon>
        <taxon>Salmonidae</taxon>
        <taxon>Salmoninae</taxon>
        <taxon>Salmo</taxon>
    </lineage>
</organism>
<dbReference type="GeneID" id="106604036"/>
<feature type="region of interest" description="Disordered" evidence="1">
    <location>
        <begin position="565"/>
        <end position="631"/>
    </location>
</feature>
<feature type="domain" description="Ig-like" evidence="2">
    <location>
        <begin position="124"/>
        <end position="205"/>
    </location>
</feature>
<dbReference type="InterPro" id="IPR007110">
    <property type="entry name" value="Ig-like_dom"/>
</dbReference>
<feature type="domain" description="Ig-like" evidence="2">
    <location>
        <begin position="212"/>
        <end position="298"/>
    </location>
</feature>
<dbReference type="InterPro" id="IPR036179">
    <property type="entry name" value="Ig-like_dom_sf"/>
</dbReference>
<dbReference type="PANTHER" id="PTHR46013:SF4">
    <property type="entry name" value="B-CELL RECEPTOR CD22-RELATED"/>
    <property type="match status" value="1"/>
</dbReference>
<evidence type="ECO:0000256" key="1">
    <source>
        <dbReference type="SAM" id="MobiDB-lite"/>
    </source>
</evidence>
<accession>A0ABM3EQV0</accession>
<proteinExistence type="predicted"/>
<dbReference type="Proteomes" id="UP001652741">
    <property type="component" value="Chromosome ssa04"/>
</dbReference>
<dbReference type="SUPFAM" id="SSF48726">
    <property type="entry name" value="Immunoglobulin"/>
    <property type="match status" value="5"/>
</dbReference>
<feature type="domain" description="Ig-like" evidence="2">
    <location>
        <begin position="36"/>
        <end position="116"/>
    </location>
</feature>
<dbReference type="PROSITE" id="PS50835">
    <property type="entry name" value="IG_LIKE"/>
    <property type="match status" value="5"/>
</dbReference>
<keyword evidence="4" id="KW-0675">Receptor</keyword>
<protein>
    <submittedName>
        <fullName evidence="4">B-cell receptor CD22 isoform X1</fullName>
    </submittedName>
</protein>
<dbReference type="InterPro" id="IPR003599">
    <property type="entry name" value="Ig_sub"/>
</dbReference>
<dbReference type="RefSeq" id="XP_045573421.1">
    <property type="nucleotide sequence ID" value="XM_045717465.1"/>
</dbReference>
<evidence type="ECO:0000313" key="3">
    <source>
        <dbReference type="Proteomes" id="UP001652741"/>
    </source>
</evidence>
<dbReference type="SMART" id="SM00408">
    <property type="entry name" value="IGc2"/>
    <property type="match status" value="3"/>
</dbReference>
<dbReference type="InterPro" id="IPR013783">
    <property type="entry name" value="Ig-like_fold"/>
</dbReference>
<sequence length="631" mass="68358">MELTPTLLSSPDSELLCVSDTMWQAGVEGTDCTNLPKNTSVSVIPSGEVLEGSSVILTCSSDANPPVTSYRWYSVRAGDTTSTGYGPVLRTKIWADNTHFYCEAKNMCGTHNSTITKVPVLYGPKTMSVSVTPSGPVFHGTMVNLACSSNGNPPVSSFTWYSVKGDQVVRLGVGKRLETSVSAEVHQFYCEGRNDHGRQNSTLIEVVIQYPPRSTSVSVNPSGPLLKGSSVTLTCISDANPPVTSYRWYSVDKSETHSVLGSEQMYTVANVSGNTQYFCEAKNQHGSNNSTMLQLNIQYPPRNTSVSVSSSDSVLEGSSVTLTCSSDANPPVTSYRWYSVRGGTEDYVASGQKLIQATINVIDGREYYCKAKNHHGEDQSASTNASIEFAPQMSSSSRCLRSGSQVSCTCDSHANPAPLVQWRLSGRRVNHSTATAIREEPLGRIGLRSTLTIRQSQEDMPTALCLSSNSKGSASLQLCVTSTSKTHLHKLPDAVSVDWCCGRCCWDVVALRHNMCHCQEMIYGCKHRRLHAKTTWDLKPEDKTELMLTDWTLCQEKDSLYASKTTLTGHPGANGANGKGTRGVNPDLHVPQPTDSPGGLHYKPPPIGPPNSDHVPLQHSSLDTTTTGIEE</sequence>
<evidence type="ECO:0000259" key="2">
    <source>
        <dbReference type="PROSITE" id="PS50835"/>
    </source>
</evidence>
<gene>
    <name evidence="4" type="primary">LOC106604036</name>
</gene>